<reference evidence="2 3" key="1">
    <citation type="journal article" date="2010" name="Science">
        <title>Genome expansion and gene loss in powdery mildew fungi reveal tradeoffs in extreme parasitism.</title>
        <authorList>
            <person name="Spanu P.D."/>
            <person name="Abbott J.C."/>
            <person name="Amselem J."/>
            <person name="Burgis T.A."/>
            <person name="Soanes D.M."/>
            <person name="Stueber K."/>
            <person name="Ver Loren van Themaat E."/>
            <person name="Brown J.K.M."/>
            <person name="Butcher S.A."/>
            <person name="Gurr S.J."/>
            <person name="Lebrun M.-H."/>
            <person name="Ridout C.J."/>
            <person name="Schulze-Lefert P."/>
            <person name="Talbot N.J."/>
            <person name="Ahmadinejad N."/>
            <person name="Ametz C."/>
            <person name="Barton G.R."/>
            <person name="Benjdia M."/>
            <person name="Bidzinski P."/>
            <person name="Bindschedler L.V."/>
            <person name="Both M."/>
            <person name="Brewer M.T."/>
            <person name="Cadle-Davidson L."/>
            <person name="Cadle-Davidson M.M."/>
            <person name="Collemare J."/>
            <person name="Cramer R."/>
            <person name="Frenkel O."/>
            <person name="Godfrey D."/>
            <person name="Harriman J."/>
            <person name="Hoede C."/>
            <person name="King B.C."/>
            <person name="Klages S."/>
            <person name="Kleemann J."/>
            <person name="Knoll D."/>
            <person name="Koti P.S."/>
            <person name="Kreplak J."/>
            <person name="Lopez-Ruiz F.J."/>
            <person name="Lu X."/>
            <person name="Maekawa T."/>
            <person name="Mahanil S."/>
            <person name="Micali C."/>
            <person name="Milgroom M.G."/>
            <person name="Montana G."/>
            <person name="Noir S."/>
            <person name="O'Connell R.J."/>
            <person name="Oberhaensli S."/>
            <person name="Parlange F."/>
            <person name="Pedersen C."/>
            <person name="Quesneville H."/>
            <person name="Reinhardt R."/>
            <person name="Rott M."/>
            <person name="Sacristan S."/>
            <person name="Schmidt S.M."/>
            <person name="Schoen M."/>
            <person name="Skamnioti P."/>
            <person name="Sommer H."/>
            <person name="Stephens A."/>
            <person name="Takahara H."/>
            <person name="Thordal-Christensen H."/>
            <person name="Vigouroux M."/>
            <person name="Wessling R."/>
            <person name="Wicker T."/>
            <person name="Panstruga R."/>
        </authorList>
    </citation>
    <scope>NUCLEOTIDE SEQUENCE [LARGE SCALE GENOMIC DNA]</scope>
    <source>
        <strain evidence="2">DH14</strain>
    </source>
</reference>
<accession>N1J8Q9</accession>
<sequence>MKFLSAASMATLSGLLLSATAHAADPYFECSMNTAVSFSGIIFYEQSHEYLDAEPGDPEGPNGEIYPARRFTRVRRDGSDVLILIQSLDEYPLRRAYEKTEQGWRLCPFHKP</sequence>
<dbReference type="InParanoid" id="N1J8Q9"/>
<evidence type="ECO:0000313" key="2">
    <source>
        <dbReference type="EMBL" id="CCU75994.1"/>
    </source>
</evidence>
<keyword evidence="1" id="KW-0732">Signal</keyword>
<name>N1J8Q9_BLUG1</name>
<gene>
    <name evidence="2" type="ORF">BGHDH14_bgh02778</name>
</gene>
<comment type="caution">
    <text evidence="2">The sequence shown here is derived from an EMBL/GenBank/DDBJ whole genome shotgun (WGS) entry which is preliminary data.</text>
</comment>
<proteinExistence type="predicted"/>
<keyword evidence="3" id="KW-1185">Reference proteome</keyword>
<dbReference type="EMBL" id="CAUH01001983">
    <property type="protein sequence ID" value="CCU75994.1"/>
    <property type="molecule type" value="Genomic_DNA"/>
</dbReference>
<evidence type="ECO:0000313" key="3">
    <source>
        <dbReference type="Proteomes" id="UP000015441"/>
    </source>
</evidence>
<evidence type="ECO:0000256" key="1">
    <source>
        <dbReference type="SAM" id="SignalP"/>
    </source>
</evidence>
<dbReference type="AlphaFoldDB" id="N1J8Q9"/>
<feature type="signal peptide" evidence="1">
    <location>
        <begin position="1"/>
        <end position="23"/>
    </location>
</feature>
<feature type="chain" id="PRO_5004106470" evidence="1">
    <location>
        <begin position="24"/>
        <end position="112"/>
    </location>
</feature>
<dbReference type="HOGENOM" id="CLU_166977_0_1_1"/>
<dbReference type="Proteomes" id="UP000015441">
    <property type="component" value="Unassembled WGS sequence"/>
</dbReference>
<organism evidence="2 3">
    <name type="scientific">Blumeria graminis f. sp. hordei (strain DH14)</name>
    <name type="common">Barley powdery mildew</name>
    <name type="synonym">Oidium monilioides f. sp. hordei</name>
    <dbReference type="NCBI Taxonomy" id="546991"/>
    <lineage>
        <taxon>Eukaryota</taxon>
        <taxon>Fungi</taxon>
        <taxon>Dikarya</taxon>
        <taxon>Ascomycota</taxon>
        <taxon>Pezizomycotina</taxon>
        <taxon>Leotiomycetes</taxon>
        <taxon>Erysiphales</taxon>
        <taxon>Erysiphaceae</taxon>
        <taxon>Blumeria</taxon>
        <taxon>Blumeria hordei</taxon>
    </lineage>
</organism>
<protein>
    <submittedName>
        <fullName evidence="2">CSEP0059 putative effector protein</fullName>
    </submittedName>
</protein>